<feature type="domain" description="Zn(2)-C6 fungal-type" evidence="3">
    <location>
        <begin position="31"/>
        <end position="71"/>
    </location>
</feature>
<dbReference type="AlphaFoldDB" id="A0AAN6KPD5"/>
<dbReference type="EMBL" id="JAUJLE010000056">
    <property type="protein sequence ID" value="KAK0994350.1"/>
    <property type="molecule type" value="Genomic_DNA"/>
</dbReference>
<name>A0AAN6KPD5_9PEZI</name>
<feature type="compositionally biased region" description="Low complexity" evidence="2">
    <location>
        <begin position="453"/>
        <end position="470"/>
    </location>
</feature>
<feature type="region of interest" description="Disordered" evidence="2">
    <location>
        <begin position="193"/>
        <end position="271"/>
    </location>
</feature>
<evidence type="ECO:0000256" key="1">
    <source>
        <dbReference type="ARBA" id="ARBA00023242"/>
    </source>
</evidence>
<dbReference type="Proteomes" id="UP001175353">
    <property type="component" value="Unassembled WGS sequence"/>
</dbReference>
<dbReference type="CDD" id="cd00067">
    <property type="entry name" value="GAL4"/>
    <property type="match status" value="1"/>
</dbReference>
<evidence type="ECO:0000259" key="3">
    <source>
        <dbReference type="SMART" id="SM00066"/>
    </source>
</evidence>
<feature type="region of interest" description="Disordered" evidence="2">
    <location>
        <begin position="370"/>
        <end position="508"/>
    </location>
</feature>
<feature type="compositionally biased region" description="Pro residues" evidence="2">
    <location>
        <begin position="315"/>
        <end position="324"/>
    </location>
</feature>
<dbReference type="Gene3D" id="4.10.240.10">
    <property type="entry name" value="Zn(2)-C6 fungal-type DNA-binding domain"/>
    <property type="match status" value="1"/>
</dbReference>
<dbReference type="SMART" id="SM00066">
    <property type="entry name" value="GAL4"/>
    <property type="match status" value="1"/>
</dbReference>
<dbReference type="Pfam" id="PF00172">
    <property type="entry name" value="Zn_clus"/>
    <property type="match status" value="1"/>
</dbReference>
<evidence type="ECO:0000256" key="2">
    <source>
        <dbReference type="SAM" id="MobiDB-lite"/>
    </source>
</evidence>
<protein>
    <recommendedName>
        <fullName evidence="3">Zn(2)-C6 fungal-type domain-containing protein</fullName>
    </recommendedName>
</protein>
<feature type="compositionally biased region" description="Basic and acidic residues" evidence="2">
    <location>
        <begin position="248"/>
        <end position="257"/>
    </location>
</feature>
<accession>A0AAN6KPD5</accession>
<dbReference type="InterPro" id="IPR036864">
    <property type="entry name" value="Zn2-C6_fun-type_DNA-bd_sf"/>
</dbReference>
<feature type="compositionally biased region" description="Basic and acidic residues" evidence="2">
    <location>
        <begin position="485"/>
        <end position="500"/>
    </location>
</feature>
<feature type="region of interest" description="Disordered" evidence="2">
    <location>
        <begin position="111"/>
        <end position="154"/>
    </location>
</feature>
<evidence type="ECO:0000313" key="5">
    <source>
        <dbReference type="Proteomes" id="UP001175353"/>
    </source>
</evidence>
<organism evidence="4 5">
    <name type="scientific">Friedmanniomyces endolithicus</name>
    <dbReference type="NCBI Taxonomy" id="329885"/>
    <lineage>
        <taxon>Eukaryota</taxon>
        <taxon>Fungi</taxon>
        <taxon>Dikarya</taxon>
        <taxon>Ascomycota</taxon>
        <taxon>Pezizomycotina</taxon>
        <taxon>Dothideomycetes</taxon>
        <taxon>Dothideomycetidae</taxon>
        <taxon>Mycosphaerellales</taxon>
        <taxon>Teratosphaeriaceae</taxon>
        <taxon>Friedmanniomyces</taxon>
    </lineage>
</organism>
<feature type="compositionally biased region" description="Polar residues" evidence="2">
    <location>
        <begin position="193"/>
        <end position="215"/>
    </location>
</feature>
<proteinExistence type="predicted"/>
<dbReference type="InterPro" id="IPR001138">
    <property type="entry name" value="Zn2Cys6_DnaBD"/>
</dbReference>
<keyword evidence="1" id="KW-0539">Nucleus</keyword>
<comment type="caution">
    <text evidence="4">The sequence shown here is derived from an EMBL/GenBank/DDBJ whole genome shotgun (WGS) entry which is preliminary data.</text>
</comment>
<dbReference type="SUPFAM" id="SSF57701">
    <property type="entry name" value="Zn2/Cys6 DNA-binding domain"/>
    <property type="match status" value="1"/>
</dbReference>
<reference evidence="4" key="1">
    <citation type="submission" date="2023-06" db="EMBL/GenBank/DDBJ databases">
        <title>Black Yeasts Isolated from many extreme environments.</title>
        <authorList>
            <person name="Coleine C."/>
            <person name="Stajich J.E."/>
            <person name="Selbmann L."/>
        </authorList>
    </citation>
    <scope>NUCLEOTIDE SEQUENCE</scope>
    <source>
        <strain evidence="4">CCFEE 5200</strain>
    </source>
</reference>
<evidence type="ECO:0000313" key="4">
    <source>
        <dbReference type="EMBL" id="KAK0994350.1"/>
    </source>
</evidence>
<gene>
    <name evidence="4" type="ORF">LTR91_007723</name>
</gene>
<feature type="region of interest" description="Disordered" evidence="2">
    <location>
        <begin position="299"/>
        <end position="330"/>
    </location>
</feature>
<keyword evidence="5" id="KW-1185">Reference proteome</keyword>
<dbReference type="GO" id="GO:0000981">
    <property type="term" value="F:DNA-binding transcription factor activity, RNA polymerase II-specific"/>
    <property type="evidence" value="ECO:0007669"/>
    <property type="project" value="InterPro"/>
</dbReference>
<sequence>MPPAGTPAPVHADQTFHFINNEPNHKQNLSGRVTAACVNCRRKKIRCTGEADCRQCRKKGLGPPSRRRSKREVVSTGASVVQVEDPTISLSGVLTGNNVGNPPSSSSSFIIESGHASHRRESRLSLDSSTPASPYGPLETEVTGPARSIRPLPARRTLQHILPAWERREHGMLPSPTAPQERPTSIFTQRFAHSQAPPMSSPTTHGASRWSSTSHGPPLNTAKAARTVSHPASREQAPLSAATPSSDSTDHSSHQDPDSSWSNNRHQHRSPDRLIHDAEELEEQATSLRQLALRRRSLDMSARTSVRRMSQHQPQPQPQQPPPRRQVSQQEQMMQFALPSNPLETSFGAYSSQPSYASYNFDLSTMYQPDGTLDPRVNPNPTDFGLWDVNTPQEQEQPQPPPQPPWQIGTGHSIPGGRLQQTSTHHHHHPSQDYLMHDLRPPPTTADDTALISTTTQGSVSSGSSADGTGMARMQRAFYAQLAESEDRRGVGTQGRDRDSGAAYPPPR</sequence>
<dbReference type="GO" id="GO:0008270">
    <property type="term" value="F:zinc ion binding"/>
    <property type="evidence" value="ECO:0007669"/>
    <property type="project" value="InterPro"/>
</dbReference>